<gene>
    <name evidence="4" type="ORF">Ahy_B09g098077</name>
</gene>
<dbReference type="AlphaFoldDB" id="A0A444XQH9"/>
<name>A0A444XQH9_ARAHY</name>
<dbReference type="Proteomes" id="UP000289738">
    <property type="component" value="Chromosome B09"/>
</dbReference>
<dbReference type="Gene3D" id="3.40.50.300">
    <property type="entry name" value="P-loop containing nucleotide triphosphate hydrolases"/>
    <property type="match status" value="1"/>
</dbReference>
<dbReference type="InterPro" id="IPR050173">
    <property type="entry name" value="ABC_transporter_C-like"/>
</dbReference>
<organism evidence="4 5">
    <name type="scientific">Arachis hypogaea</name>
    <name type="common">Peanut</name>
    <dbReference type="NCBI Taxonomy" id="3818"/>
    <lineage>
        <taxon>Eukaryota</taxon>
        <taxon>Viridiplantae</taxon>
        <taxon>Streptophyta</taxon>
        <taxon>Embryophyta</taxon>
        <taxon>Tracheophyta</taxon>
        <taxon>Spermatophyta</taxon>
        <taxon>Magnoliopsida</taxon>
        <taxon>eudicotyledons</taxon>
        <taxon>Gunneridae</taxon>
        <taxon>Pentapetalae</taxon>
        <taxon>rosids</taxon>
        <taxon>fabids</taxon>
        <taxon>Fabales</taxon>
        <taxon>Fabaceae</taxon>
        <taxon>Papilionoideae</taxon>
        <taxon>50 kb inversion clade</taxon>
        <taxon>dalbergioids sensu lato</taxon>
        <taxon>Dalbergieae</taxon>
        <taxon>Pterocarpus clade</taxon>
        <taxon>Arachis</taxon>
    </lineage>
</organism>
<keyword evidence="5" id="KW-1185">Reference proteome</keyword>
<evidence type="ECO:0000259" key="3">
    <source>
        <dbReference type="Pfam" id="PF00005"/>
    </source>
</evidence>
<evidence type="ECO:0000313" key="5">
    <source>
        <dbReference type="Proteomes" id="UP000289738"/>
    </source>
</evidence>
<dbReference type="PANTHER" id="PTHR24223">
    <property type="entry name" value="ATP-BINDING CASSETTE SUB-FAMILY C"/>
    <property type="match status" value="1"/>
</dbReference>
<sequence>MVLNFVLQVLKKCHLAEIVRQDPRLLDALVVENRENWSVGQMQLVCLTRLLLKKRRILVLDEATTSIDTATQFNSKDY</sequence>
<feature type="domain" description="ABC transporter" evidence="3">
    <location>
        <begin position="25"/>
        <end position="65"/>
    </location>
</feature>
<dbReference type="GO" id="GO:0005524">
    <property type="term" value="F:ATP binding"/>
    <property type="evidence" value="ECO:0007669"/>
    <property type="project" value="UniProtKB-KW"/>
</dbReference>
<dbReference type="EMBL" id="SDMP01000019">
    <property type="protein sequence ID" value="RYQ92000.1"/>
    <property type="molecule type" value="Genomic_DNA"/>
</dbReference>
<keyword evidence="2" id="KW-0067">ATP-binding</keyword>
<protein>
    <recommendedName>
        <fullName evidence="3">ABC transporter domain-containing protein</fullName>
    </recommendedName>
</protein>
<evidence type="ECO:0000256" key="1">
    <source>
        <dbReference type="ARBA" id="ARBA00022741"/>
    </source>
</evidence>
<dbReference type="InterPro" id="IPR027417">
    <property type="entry name" value="P-loop_NTPase"/>
</dbReference>
<dbReference type="GO" id="GO:0016020">
    <property type="term" value="C:membrane"/>
    <property type="evidence" value="ECO:0007669"/>
    <property type="project" value="TreeGrafter"/>
</dbReference>
<dbReference type="STRING" id="3818.A0A444XQH9"/>
<dbReference type="GO" id="GO:0016887">
    <property type="term" value="F:ATP hydrolysis activity"/>
    <property type="evidence" value="ECO:0007669"/>
    <property type="project" value="InterPro"/>
</dbReference>
<dbReference type="GO" id="GO:0042626">
    <property type="term" value="F:ATPase-coupled transmembrane transporter activity"/>
    <property type="evidence" value="ECO:0007669"/>
    <property type="project" value="TreeGrafter"/>
</dbReference>
<evidence type="ECO:0000256" key="2">
    <source>
        <dbReference type="ARBA" id="ARBA00022840"/>
    </source>
</evidence>
<evidence type="ECO:0000313" key="4">
    <source>
        <dbReference type="EMBL" id="RYQ92000.1"/>
    </source>
</evidence>
<keyword evidence="1" id="KW-0547">Nucleotide-binding</keyword>
<dbReference type="SUPFAM" id="SSF52540">
    <property type="entry name" value="P-loop containing nucleoside triphosphate hydrolases"/>
    <property type="match status" value="1"/>
</dbReference>
<comment type="caution">
    <text evidence="4">The sequence shown here is derived from an EMBL/GenBank/DDBJ whole genome shotgun (WGS) entry which is preliminary data.</text>
</comment>
<accession>A0A444XQH9</accession>
<proteinExistence type="predicted"/>
<dbReference type="InterPro" id="IPR003439">
    <property type="entry name" value="ABC_transporter-like_ATP-bd"/>
</dbReference>
<dbReference type="PANTHER" id="PTHR24223:SF222">
    <property type="entry name" value="OS01G0902100 PROTEIN"/>
    <property type="match status" value="1"/>
</dbReference>
<reference evidence="4 5" key="1">
    <citation type="submission" date="2019-01" db="EMBL/GenBank/DDBJ databases">
        <title>Sequencing of cultivated peanut Arachis hypogaea provides insights into genome evolution and oil improvement.</title>
        <authorList>
            <person name="Chen X."/>
        </authorList>
    </citation>
    <scope>NUCLEOTIDE SEQUENCE [LARGE SCALE GENOMIC DNA]</scope>
    <source>
        <strain evidence="5">cv. Fuhuasheng</strain>
        <tissue evidence="4">Leaves</tissue>
    </source>
</reference>
<dbReference type="Pfam" id="PF00005">
    <property type="entry name" value="ABC_tran"/>
    <property type="match status" value="1"/>
</dbReference>